<feature type="domain" description="HTH cro/C1-type" evidence="4">
    <location>
        <begin position="40"/>
        <end position="76"/>
    </location>
</feature>
<keyword evidence="1" id="KW-0805">Transcription regulation</keyword>
<evidence type="ECO:0000259" key="4">
    <source>
        <dbReference type="PROSITE" id="PS50943"/>
    </source>
</evidence>
<keyword evidence="3" id="KW-0804">Transcription</keyword>
<dbReference type="PANTHER" id="PTHR36511:SF4">
    <property type="entry name" value="ANTITOXIN MQSA"/>
    <property type="match status" value="1"/>
</dbReference>
<dbReference type="RefSeq" id="WP_034880172.1">
    <property type="nucleotide sequence ID" value="NZ_JOKG01000010.1"/>
</dbReference>
<dbReference type="SMART" id="SM00530">
    <property type="entry name" value="HTH_XRE"/>
    <property type="match status" value="1"/>
</dbReference>
<organism evidence="5 6">
    <name type="scientific">Endozoicomonas montiporae</name>
    <dbReference type="NCBI Taxonomy" id="1027273"/>
    <lineage>
        <taxon>Bacteria</taxon>
        <taxon>Pseudomonadati</taxon>
        <taxon>Pseudomonadota</taxon>
        <taxon>Gammaproteobacteria</taxon>
        <taxon>Oceanospirillales</taxon>
        <taxon>Endozoicomonadaceae</taxon>
        <taxon>Endozoicomonas</taxon>
    </lineage>
</organism>
<dbReference type="Gene3D" id="1.10.260.40">
    <property type="entry name" value="lambda repressor-like DNA-binding domains"/>
    <property type="match status" value="1"/>
</dbReference>
<dbReference type="Pfam" id="PF01381">
    <property type="entry name" value="HTH_3"/>
    <property type="match status" value="1"/>
</dbReference>
<comment type="caution">
    <text evidence="5">The sequence shown here is derived from an EMBL/GenBank/DDBJ whole genome shotgun (WGS) entry which is preliminary data.</text>
</comment>
<dbReference type="AlphaFoldDB" id="A0A081MYJ8"/>
<accession>A0A081MYJ8</accession>
<dbReference type="Proteomes" id="UP000028006">
    <property type="component" value="Unassembled WGS sequence"/>
</dbReference>
<dbReference type="eggNOG" id="COG2944">
    <property type="taxonomic scope" value="Bacteria"/>
</dbReference>
<dbReference type="EMBL" id="JOKG01000010">
    <property type="protein sequence ID" value="KEQ11271.1"/>
    <property type="molecule type" value="Genomic_DNA"/>
</dbReference>
<dbReference type="InterPro" id="IPR001387">
    <property type="entry name" value="Cro/C1-type_HTH"/>
</dbReference>
<dbReference type="InterPro" id="IPR010982">
    <property type="entry name" value="Lambda_DNA-bd_dom_sf"/>
</dbReference>
<evidence type="ECO:0000256" key="1">
    <source>
        <dbReference type="ARBA" id="ARBA00023015"/>
    </source>
</evidence>
<keyword evidence="2 5" id="KW-0238">DNA-binding</keyword>
<dbReference type="CDD" id="cd00093">
    <property type="entry name" value="HTH_XRE"/>
    <property type="match status" value="1"/>
</dbReference>
<reference evidence="5 6" key="1">
    <citation type="submission" date="2014-06" db="EMBL/GenBank/DDBJ databases">
        <title>Whole Genome Sequences of Three Symbiotic Endozoicomonas Bacteria.</title>
        <authorList>
            <person name="Neave M.J."/>
            <person name="Apprill A."/>
            <person name="Voolstra C.R."/>
        </authorList>
    </citation>
    <scope>NUCLEOTIDE SEQUENCE [LARGE SCALE GENOMIC DNA]</scope>
    <source>
        <strain evidence="5 6">LMG 24815</strain>
    </source>
</reference>
<keyword evidence="6" id="KW-1185">Reference proteome</keyword>
<evidence type="ECO:0000256" key="2">
    <source>
        <dbReference type="ARBA" id="ARBA00023125"/>
    </source>
</evidence>
<evidence type="ECO:0000313" key="5">
    <source>
        <dbReference type="EMBL" id="KEQ11271.1"/>
    </source>
</evidence>
<evidence type="ECO:0000256" key="3">
    <source>
        <dbReference type="ARBA" id="ARBA00023163"/>
    </source>
</evidence>
<evidence type="ECO:0000313" key="6">
    <source>
        <dbReference type="Proteomes" id="UP000028006"/>
    </source>
</evidence>
<dbReference type="GO" id="GO:0003677">
    <property type="term" value="F:DNA binding"/>
    <property type="evidence" value="ECO:0007669"/>
    <property type="project" value="UniProtKB-KW"/>
</dbReference>
<dbReference type="InterPro" id="IPR052359">
    <property type="entry name" value="HTH-type_reg/antitoxin"/>
</dbReference>
<dbReference type="InterPro" id="IPR047761">
    <property type="entry name" value="NadS-like"/>
</dbReference>
<gene>
    <name evidence="5" type="ORF">GZ77_26340</name>
</gene>
<dbReference type="PANTHER" id="PTHR36511">
    <property type="entry name" value="MERR FAMILY BACTERIAL REGULATORY PROTEIN"/>
    <property type="match status" value="1"/>
</dbReference>
<dbReference type="SUPFAM" id="SSF47413">
    <property type="entry name" value="lambda repressor-like DNA-binding domains"/>
    <property type="match status" value="1"/>
</dbReference>
<dbReference type="NCBIfam" id="NF041265">
    <property type="entry name" value="NadS"/>
    <property type="match status" value="1"/>
</dbReference>
<proteinExistence type="predicted"/>
<protein>
    <submittedName>
        <fullName evidence="5">DNA-binding protein</fullName>
    </submittedName>
</protein>
<dbReference type="PROSITE" id="PS50943">
    <property type="entry name" value="HTH_CROC1"/>
    <property type="match status" value="1"/>
</dbReference>
<name>A0A081MYJ8_9GAMM</name>
<sequence length="102" mass="11373">MSNDSNNVFDDIMQGLNEAVEFTQGKQTGAIIHDVSPLDVKDIRQQLHMTQEEFAQAVGVKLPTLRHWERGDRKPNGPARVLLNLLAREPKQIVAMLGLSPS</sequence>